<dbReference type="OrthoDB" id="9936538at2"/>
<organism evidence="2 3">
    <name type="scientific">Deinococcus cellulosilyticus (strain DSM 18568 / NBRC 106333 / KACC 11606 / 5516J-15)</name>
    <dbReference type="NCBI Taxonomy" id="1223518"/>
    <lineage>
        <taxon>Bacteria</taxon>
        <taxon>Thermotogati</taxon>
        <taxon>Deinococcota</taxon>
        <taxon>Deinococci</taxon>
        <taxon>Deinococcales</taxon>
        <taxon>Deinococcaceae</taxon>
        <taxon>Deinococcus</taxon>
    </lineage>
</organism>
<feature type="transmembrane region" description="Helical" evidence="1">
    <location>
        <begin position="98"/>
        <end position="115"/>
    </location>
</feature>
<dbReference type="AlphaFoldDB" id="A0A511MZ11"/>
<keyword evidence="1" id="KW-0812">Transmembrane</keyword>
<gene>
    <name evidence="2" type="ORF">DC3_14900</name>
</gene>
<keyword evidence="1" id="KW-1133">Transmembrane helix</keyword>
<dbReference type="Proteomes" id="UP000321306">
    <property type="component" value="Unassembled WGS sequence"/>
</dbReference>
<protein>
    <submittedName>
        <fullName evidence="2">Uncharacterized protein</fullName>
    </submittedName>
</protein>
<proteinExistence type="predicted"/>
<dbReference type="EMBL" id="BJXB01000005">
    <property type="protein sequence ID" value="GEM45855.1"/>
    <property type="molecule type" value="Genomic_DNA"/>
</dbReference>
<feature type="transmembrane region" description="Helical" evidence="1">
    <location>
        <begin position="40"/>
        <end position="62"/>
    </location>
</feature>
<reference evidence="2 3" key="1">
    <citation type="submission" date="2019-07" db="EMBL/GenBank/DDBJ databases">
        <title>Whole genome shotgun sequence of Deinococcus cellulosilyticus NBRC 106333.</title>
        <authorList>
            <person name="Hosoyama A."/>
            <person name="Uohara A."/>
            <person name="Ohji S."/>
            <person name="Ichikawa N."/>
        </authorList>
    </citation>
    <scope>NUCLEOTIDE SEQUENCE [LARGE SCALE GENOMIC DNA]</scope>
    <source>
        <strain evidence="2 3">NBRC 106333</strain>
    </source>
</reference>
<dbReference type="RefSeq" id="WP_146883516.1">
    <property type="nucleotide sequence ID" value="NZ_BJXB01000005.1"/>
</dbReference>
<keyword evidence="1" id="KW-0472">Membrane</keyword>
<keyword evidence="3" id="KW-1185">Reference proteome</keyword>
<name>A0A511MZ11_DEIC1</name>
<sequence>MQWLKQKLLALLGAAFASVVLLTFLLKLRPDLEEAQSGALFVGLGIVIFGSLPVLLISRLSDGWTPRFGARRKWMALLVHVLLGAVLAFLAVRTWQGIPFVVFLMVVFWWLDERIRHSAVRPPEK</sequence>
<feature type="transmembrane region" description="Helical" evidence="1">
    <location>
        <begin position="74"/>
        <end position="92"/>
    </location>
</feature>
<comment type="caution">
    <text evidence="2">The sequence shown here is derived from an EMBL/GenBank/DDBJ whole genome shotgun (WGS) entry which is preliminary data.</text>
</comment>
<evidence type="ECO:0000256" key="1">
    <source>
        <dbReference type="SAM" id="Phobius"/>
    </source>
</evidence>
<evidence type="ECO:0000313" key="2">
    <source>
        <dbReference type="EMBL" id="GEM45855.1"/>
    </source>
</evidence>
<accession>A0A511MZ11</accession>
<evidence type="ECO:0000313" key="3">
    <source>
        <dbReference type="Proteomes" id="UP000321306"/>
    </source>
</evidence>